<organism evidence="1 2">
    <name type="scientific">Luteimonas salinilitoris</name>
    <dbReference type="NCBI Taxonomy" id="3237697"/>
    <lineage>
        <taxon>Bacteria</taxon>
        <taxon>Pseudomonadati</taxon>
        <taxon>Pseudomonadota</taxon>
        <taxon>Gammaproteobacteria</taxon>
        <taxon>Lysobacterales</taxon>
        <taxon>Lysobacteraceae</taxon>
        <taxon>Luteimonas</taxon>
    </lineage>
</organism>
<accession>A0ABV4HYE1</accession>
<dbReference type="Proteomes" id="UP001566331">
    <property type="component" value="Unassembled WGS sequence"/>
</dbReference>
<protein>
    <submittedName>
        <fullName evidence="1">Uncharacterized protein</fullName>
    </submittedName>
</protein>
<comment type="caution">
    <text evidence="1">The sequence shown here is derived from an EMBL/GenBank/DDBJ whole genome shotgun (WGS) entry which is preliminary data.</text>
</comment>
<sequence length="43" mass="4557">MTPLVIQTVAKRSARGIVRCSKAIRTVAVTVGVACDLMDPESI</sequence>
<name>A0ABV4HYE1_9GAMM</name>
<gene>
    <name evidence="1" type="ORF">AB6713_19130</name>
</gene>
<reference evidence="1 2" key="1">
    <citation type="submission" date="2024-07" db="EMBL/GenBank/DDBJ databases">
        <title>Luteimonas salilacus sp. nov., isolated from the shore soil of Salt Lake in Tibet of China.</title>
        <authorList>
            <person name="Zhang X."/>
            <person name="Li A."/>
        </authorList>
    </citation>
    <scope>NUCLEOTIDE SEQUENCE [LARGE SCALE GENOMIC DNA]</scope>
    <source>
        <strain evidence="1 2">B3-2-R+30</strain>
    </source>
</reference>
<evidence type="ECO:0000313" key="2">
    <source>
        <dbReference type="Proteomes" id="UP001566331"/>
    </source>
</evidence>
<evidence type="ECO:0000313" key="1">
    <source>
        <dbReference type="EMBL" id="MEZ0476702.1"/>
    </source>
</evidence>
<dbReference type="EMBL" id="JBFWIC010000046">
    <property type="protein sequence ID" value="MEZ0476702.1"/>
    <property type="molecule type" value="Genomic_DNA"/>
</dbReference>
<proteinExistence type="predicted"/>
<keyword evidence="2" id="KW-1185">Reference proteome</keyword>
<dbReference type="RefSeq" id="WP_370565773.1">
    <property type="nucleotide sequence ID" value="NZ_JBFWIB010000026.1"/>
</dbReference>